<evidence type="ECO:0000313" key="1">
    <source>
        <dbReference type="EMBL" id="MBA5245955.1"/>
    </source>
</evidence>
<dbReference type="Proteomes" id="UP000515349">
    <property type="component" value="Chromosome"/>
</dbReference>
<dbReference type="EMBL" id="JACEUX010000001">
    <property type="protein sequence ID" value="MBA5245955.1"/>
    <property type="molecule type" value="Genomic_DNA"/>
</dbReference>
<reference evidence="2" key="1">
    <citation type="submission" date="2020-07" db="EMBL/GenBank/DDBJ databases">
        <title>Chryseobacterium sp. CX-624.</title>
        <authorList>
            <person name="Yang C."/>
        </authorList>
    </citation>
    <scope>NUCLEOTIDE SEQUENCE</scope>
    <source>
        <strain evidence="2">CX-624</strain>
    </source>
</reference>
<organism evidence="2 3">
    <name type="scientific">Marnyiella aurantia</name>
    <dbReference type="NCBI Taxonomy" id="2758037"/>
    <lineage>
        <taxon>Bacteria</taxon>
        <taxon>Pseudomonadati</taxon>
        <taxon>Bacteroidota</taxon>
        <taxon>Flavobacteriia</taxon>
        <taxon>Flavobacteriales</taxon>
        <taxon>Weeksellaceae</taxon>
        <taxon>Marnyiella</taxon>
    </lineage>
</organism>
<dbReference type="RefSeq" id="WP_181886064.1">
    <property type="nucleotide sequence ID" value="NZ_CP059472.1"/>
</dbReference>
<dbReference type="AlphaFoldDB" id="A0A7D7QWA2"/>
<sequence>MKKIFIGAILFCSSLYFSQTVKELNFNTNVPDSENNYVAVPREEEGGGYGFGYVYFDEYAGYTYKIIGSLKEENGRLKVIESYDQKVGSQIQRIENLGYKTAIIPASMVKLFGYPAEPNWLHNYKSNASENEKSLRRASVMNGARFSQLALPKLLKLYDANYRTPELFFELAFAYNVLKDFVKAEKITAEAIKAEAANDLVLKEHVFALLNQSKISDAEKFIESNLKNYTTDSYKAESLMNLIAYSNHLNQKSVAKKWLGIIKQEIKSPQFQQNIQKLEQHINSNDSTSK</sequence>
<evidence type="ECO:0008006" key="5">
    <source>
        <dbReference type="Google" id="ProtNLM"/>
    </source>
</evidence>
<reference evidence="3" key="2">
    <citation type="submission" date="2020-07" db="EMBL/GenBank/DDBJ databases">
        <title>Chryseobacterium sp.cx-624.</title>
        <authorList>
            <person name="Yang C."/>
        </authorList>
    </citation>
    <scope>NUCLEOTIDE SEQUENCE [LARGE SCALE GENOMIC DNA]</scope>
    <source>
        <strain evidence="3">cx-624</strain>
    </source>
</reference>
<evidence type="ECO:0000313" key="3">
    <source>
        <dbReference type="Proteomes" id="UP000515349"/>
    </source>
</evidence>
<reference evidence="1" key="4">
    <citation type="submission" date="2020-07" db="EMBL/GenBank/DDBJ databases">
        <authorList>
            <person name="Yang C."/>
        </authorList>
    </citation>
    <scope>NUCLEOTIDE SEQUENCE</scope>
    <source>
        <strain evidence="1">Cx-624</strain>
    </source>
</reference>
<evidence type="ECO:0000313" key="4">
    <source>
        <dbReference type="Proteomes" id="UP000539710"/>
    </source>
</evidence>
<name>A0A7D7QWA2_9FLAO</name>
<dbReference type="EMBL" id="CP059472">
    <property type="protein sequence ID" value="QMS98650.1"/>
    <property type="molecule type" value="Genomic_DNA"/>
</dbReference>
<proteinExistence type="predicted"/>
<dbReference type="Proteomes" id="UP000539710">
    <property type="component" value="Unassembled WGS sequence"/>
</dbReference>
<accession>A0A7D7QWA2</accession>
<keyword evidence="4" id="KW-1185">Reference proteome</keyword>
<reference evidence="4" key="3">
    <citation type="submission" date="2020-07" db="EMBL/GenBank/DDBJ databases">
        <title>Flavobacterium sp. xlx-214.</title>
        <authorList>
            <person name="Yang C."/>
        </authorList>
    </citation>
    <scope>NUCLEOTIDE SEQUENCE [LARGE SCALE GENOMIC DNA]</scope>
    <source>
        <strain evidence="4">CX-624</strain>
    </source>
</reference>
<evidence type="ECO:0000313" key="2">
    <source>
        <dbReference type="EMBL" id="QMS98650.1"/>
    </source>
</evidence>
<gene>
    <name evidence="2" type="ORF">H1R16_01150</name>
    <name evidence="1" type="ORF">H2507_02120</name>
</gene>
<dbReference type="KEGG" id="cbau:H1R16_01150"/>
<protein>
    <recommendedName>
        <fullName evidence="5">Tetratricopeptide repeat protein</fullName>
    </recommendedName>
</protein>